<organism evidence="3 4">
    <name type="scientific">Lithospermum erythrorhizon</name>
    <name type="common">Purple gromwell</name>
    <name type="synonym">Lithospermum officinale var. erythrorhizon</name>
    <dbReference type="NCBI Taxonomy" id="34254"/>
    <lineage>
        <taxon>Eukaryota</taxon>
        <taxon>Viridiplantae</taxon>
        <taxon>Streptophyta</taxon>
        <taxon>Embryophyta</taxon>
        <taxon>Tracheophyta</taxon>
        <taxon>Spermatophyta</taxon>
        <taxon>Magnoliopsida</taxon>
        <taxon>eudicotyledons</taxon>
        <taxon>Gunneridae</taxon>
        <taxon>Pentapetalae</taxon>
        <taxon>asterids</taxon>
        <taxon>lamiids</taxon>
        <taxon>Boraginales</taxon>
        <taxon>Boraginaceae</taxon>
        <taxon>Boraginoideae</taxon>
        <taxon>Lithospermeae</taxon>
        <taxon>Lithospermum</taxon>
    </lineage>
</organism>
<dbReference type="EMBL" id="BAABME010005218">
    <property type="protein sequence ID" value="GAA0164993.1"/>
    <property type="molecule type" value="Genomic_DNA"/>
</dbReference>
<dbReference type="InterPro" id="IPR012337">
    <property type="entry name" value="RNaseH-like_sf"/>
</dbReference>
<dbReference type="GO" id="GO:0003676">
    <property type="term" value="F:nucleic acid binding"/>
    <property type="evidence" value="ECO:0007669"/>
    <property type="project" value="InterPro"/>
</dbReference>
<comment type="caution">
    <text evidence="3">The sequence shown here is derived from an EMBL/GenBank/DDBJ whole genome shotgun (WGS) entry which is preliminary data.</text>
</comment>
<evidence type="ECO:0000259" key="2">
    <source>
        <dbReference type="Pfam" id="PF13456"/>
    </source>
</evidence>
<evidence type="ECO:0000313" key="3">
    <source>
        <dbReference type="EMBL" id="GAA0164993.1"/>
    </source>
</evidence>
<dbReference type="Proteomes" id="UP001454036">
    <property type="component" value="Unassembled WGS sequence"/>
</dbReference>
<accession>A0AAV3QMT1</accession>
<dbReference type="SUPFAM" id="SSF53098">
    <property type="entry name" value="Ribonuclease H-like"/>
    <property type="match status" value="1"/>
</dbReference>
<dbReference type="InterPro" id="IPR002156">
    <property type="entry name" value="RNaseH_domain"/>
</dbReference>
<evidence type="ECO:0000313" key="4">
    <source>
        <dbReference type="Proteomes" id="UP001454036"/>
    </source>
</evidence>
<dbReference type="Pfam" id="PF13456">
    <property type="entry name" value="RVT_3"/>
    <property type="match status" value="1"/>
</dbReference>
<protein>
    <recommendedName>
        <fullName evidence="2">RNase H type-1 domain-containing protein</fullName>
    </recommendedName>
</protein>
<reference evidence="3 4" key="1">
    <citation type="submission" date="2024-01" db="EMBL/GenBank/DDBJ databases">
        <title>The complete chloroplast genome sequence of Lithospermum erythrorhizon: insights into the phylogenetic relationship among Boraginaceae species and the maternal lineages of purple gromwells.</title>
        <authorList>
            <person name="Okada T."/>
            <person name="Watanabe K."/>
        </authorList>
    </citation>
    <scope>NUCLEOTIDE SEQUENCE [LARGE SCALE GENOMIC DNA]</scope>
</reference>
<feature type="domain" description="RNase H type-1" evidence="2">
    <location>
        <begin position="71"/>
        <end position="191"/>
    </location>
</feature>
<dbReference type="InterPro" id="IPR053151">
    <property type="entry name" value="RNase_H-like"/>
</dbReference>
<keyword evidence="1" id="KW-0812">Transmembrane</keyword>
<evidence type="ECO:0000256" key="1">
    <source>
        <dbReference type="SAM" id="Phobius"/>
    </source>
</evidence>
<dbReference type="AlphaFoldDB" id="A0AAV3QMT1"/>
<sequence>MAYTLWKHRNDMLFNDVRRELSKLWEAGIKLADDFKEAQQPTLLGTNSREAGETVAVFRWQQPARGLVKVNVDASFRKEENYGAAGVVGRHGNGEFLGAGFQRNPHVNNPLLAEGLAMRTGLEFAWKNKWRRVIMESDSKEFVLCLQGEYKTPNKLQLIVGDILYLAQDMEVQFHHISRVSNNVAHTVAHWDHGVSMEMQWLHHPPYWLIVALLHDIVFLFRHFLSILEQILLSLVIFMISYRLVKKGV</sequence>
<keyword evidence="4" id="KW-1185">Reference proteome</keyword>
<dbReference type="CDD" id="cd06222">
    <property type="entry name" value="RNase_H_like"/>
    <property type="match status" value="1"/>
</dbReference>
<dbReference type="InterPro" id="IPR044730">
    <property type="entry name" value="RNase_H-like_dom_plant"/>
</dbReference>
<dbReference type="PANTHER" id="PTHR47723">
    <property type="entry name" value="OS05G0353850 PROTEIN"/>
    <property type="match status" value="1"/>
</dbReference>
<keyword evidence="1" id="KW-0472">Membrane</keyword>
<gene>
    <name evidence="3" type="ORF">LIER_20504</name>
</gene>
<name>A0AAV3QMT1_LITER</name>
<keyword evidence="1" id="KW-1133">Transmembrane helix</keyword>
<feature type="transmembrane region" description="Helical" evidence="1">
    <location>
        <begin position="227"/>
        <end position="245"/>
    </location>
</feature>
<dbReference type="Gene3D" id="3.30.420.10">
    <property type="entry name" value="Ribonuclease H-like superfamily/Ribonuclease H"/>
    <property type="match status" value="1"/>
</dbReference>
<dbReference type="GO" id="GO:0004523">
    <property type="term" value="F:RNA-DNA hybrid ribonuclease activity"/>
    <property type="evidence" value="ECO:0007669"/>
    <property type="project" value="InterPro"/>
</dbReference>
<proteinExistence type="predicted"/>
<dbReference type="PANTHER" id="PTHR47723:SF21">
    <property type="entry name" value="POLYNUCLEOTIDYL TRANSFERASE, RIBONUCLEASE H-LIKE SUPERFAMILY PROTEIN"/>
    <property type="match status" value="1"/>
</dbReference>
<dbReference type="InterPro" id="IPR036397">
    <property type="entry name" value="RNaseH_sf"/>
</dbReference>